<accession>A0A6N6RH56</accession>
<feature type="signal peptide" evidence="1">
    <location>
        <begin position="1"/>
        <end position="19"/>
    </location>
</feature>
<protein>
    <submittedName>
        <fullName evidence="2">DUF2490 domain-containing protein</fullName>
    </submittedName>
</protein>
<gene>
    <name evidence="2" type="ORF">F8C67_10305</name>
</gene>
<dbReference type="EMBL" id="WBVO01000008">
    <property type="protein sequence ID" value="KAB2808669.1"/>
    <property type="molecule type" value="Genomic_DNA"/>
</dbReference>
<evidence type="ECO:0000256" key="1">
    <source>
        <dbReference type="SAM" id="SignalP"/>
    </source>
</evidence>
<dbReference type="AlphaFoldDB" id="A0A6N6RH56"/>
<sequence length="240" mass="28686">MKKTTILSLTLLCSSFLFGQQVSDPQVYKGDEMWFLLLNRYDINEKWTVGNEFHLRRHDYFSEQKQLLLRPWVDYHAAAGFTASFGYSYIRTSPHGVFDVGATLNEHNIWEQITLDHSPWDFLNFSHRLRLEHRWSEIQPDQGDEDIPIDFRNRFRYRLTAKVRLSEKWYAHIFDELWVNVNEGIHVSSFDRNWIYVGAGYNFTEKVALELAYLDQWDNYGSLGYYHNTGLQMTMIWDFD</sequence>
<reference evidence="2 3" key="1">
    <citation type="submission" date="2019-09" db="EMBL/GenBank/DDBJ databases">
        <title>Genomes of family Cryomorphaceae.</title>
        <authorList>
            <person name="Bowman J.P."/>
        </authorList>
    </citation>
    <scope>NUCLEOTIDE SEQUENCE [LARGE SCALE GENOMIC DNA]</scope>
    <source>
        <strain evidence="2 3">LMG 25704</strain>
    </source>
</reference>
<dbReference type="OrthoDB" id="1118734at2"/>
<name>A0A6N6RH56_9FLAO</name>
<proteinExistence type="predicted"/>
<dbReference type="RefSeq" id="WP_151667764.1">
    <property type="nucleotide sequence ID" value="NZ_WBVO01000008.1"/>
</dbReference>
<feature type="chain" id="PRO_5027078168" evidence="1">
    <location>
        <begin position="20"/>
        <end position="240"/>
    </location>
</feature>
<organism evidence="2 3">
    <name type="scientific">Phaeocystidibacter luteus</name>
    <dbReference type="NCBI Taxonomy" id="911197"/>
    <lineage>
        <taxon>Bacteria</taxon>
        <taxon>Pseudomonadati</taxon>
        <taxon>Bacteroidota</taxon>
        <taxon>Flavobacteriia</taxon>
        <taxon>Flavobacteriales</taxon>
        <taxon>Phaeocystidibacteraceae</taxon>
        <taxon>Phaeocystidibacter</taxon>
    </lineage>
</organism>
<keyword evidence="1" id="KW-0732">Signal</keyword>
<evidence type="ECO:0000313" key="3">
    <source>
        <dbReference type="Proteomes" id="UP000468650"/>
    </source>
</evidence>
<evidence type="ECO:0000313" key="2">
    <source>
        <dbReference type="EMBL" id="KAB2808669.1"/>
    </source>
</evidence>
<dbReference type="Pfam" id="PF10677">
    <property type="entry name" value="DUF2490"/>
    <property type="match status" value="1"/>
</dbReference>
<keyword evidence="3" id="KW-1185">Reference proteome</keyword>
<dbReference type="Proteomes" id="UP000468650">
    <property type="component" value="Unassembled WGS sequence"/>
</dbReference>
<comment type="caution">
    <text evidence="2">The sequence shown here is derived from an EMBL/GenBank/DDBJ whole genome shotgun (WGS) entry which is preliminary data.</text>
</comment>
<dbReference type="InterPro" id="IPR019619">
    <property type="entry name" value="DUF2490"/>
</dbReference>